<keyword evidence="2" id="KW-1185">Reference proteome</keyword>
<gene>
    <name evidence="1" type="ORF">IPOD504_LOCUS14359</name>
</gene>
<organism evidence="1 2">
    <name type="scientific">Iphiclides podalirius</name>
    <name type="common">scarce swallowtail</name>
    <dbReference type="NCBI Taxonomy" id="110791"/>
    <lineage>
        <taxon>Eukaryota</taxon>
        <taxon>Metazoa</taxon>
        <taxon>Ecdysozoa</taxon>
        <taxon>Arthropoda</taxon>
        <taxon>Hexapoda</taxon>
        <taxon>Insecta</taxon>
        <taxon>Pterygota</taxon>
        <taxon>Neoptera</taxon>
        <taxon>Endopterygota</taxon>
        <taxon>Lepidoptera</taxon>
        <taxon>Glossata</taxon>
        <taxon>Ditrysia</taxon>
        <taxon>Papilionoidea</taxon>
        <taxon>Papilionidae</taxon>
        <taxon>Papilioninae</taxon>
        <taxon>Iphiclides</taxon>
    </lineage>
</organism>
<sequence length="103" mass="11236">MVCWTGIVGAPREPSKERTECAHKVIAPCAVMHIPLPPYPASRACPFSHPPPQLPNDQLRIKGKQPSRKAIGTISKRFLFYFSPYDGLTTSAGNIVPCCGAIF</sequence>
<dbReference type="Proteomes" id="UP000837857">
    <property type="component" value="Chromosome 5"/>
</dbReference>
<accession>A0ABN8IZM9</accession>
<reference evidence="1" key="1">
    <citation type="submission" date="2022-03" db="EMBL/GenBank/DDBJ databases">
        <authorList>
            <person name="Martin H S."/>
        </authorList>
    </citation>
    <scope>NUCLEOTIDE SEQUENCE</scope>
</reference>
<proteinExistence type="predicted"/>
<evidence type="ECO:0000313" key="1">
    <source>
        <dbReference type="EMBL" id="CAH2068481.1"/>
    </source>
</evidence>
<name>A0ABN8IZM9_9NEOP</name>
<feature type="non-terminal residue" evidence="1">
    <location>
        <position position="1"/>
    </location>
</feature>
<evidence type="ECO:0000313" key="2">
    <source>
        <dbReference type="Proteomes" id="UP000837857"/>
    </source>
</evidence>
<protein>
    <submittedName>
        <fullName evidence="1">Uncharacterized protein</fullName>
    </submittedName>
</protein>
<dbReference type="EMBL" id="OW152817">
    <property type="protein sequence ID" value="CAH2068481.1"/>
    <property type="molecule type" value="Genomic_DNA"/>
</dbReference>